<dbReference type="AlphaFoldDB" id="A0A1H4CU64"/>
<reference evidence="2" key="1">
    <citation type="submission" date="2016-10" db="EMBL/GenBank/DDBJ databases">
        <authorList>
            <person name="Varghese N."/>
            <person name="Submissions S."/>
        </authorList>
    </citation>
    <scope>NUCLEOTIDE SEQUENCE [LARGE SCALE GENOMIC DNA]</scope>
    <source>
        <strain evidence="2">LMG 24000</strain>
    </source>
</reference>
<name>A0A1H4CU64_9BURK</name>
<evidence type="ECO:0000313" key="2">
    <source>
        <dbReference type="Proteomes" id="UP000198638"/>
    </source>
</evidence>
<dbReference type="STRING" id="83784.SAMN05192564_102494"/>
<evidence type="ECO:0000313" key="1">
    <source>
        <dbReference type="EMBL" id="SEA63960.1"/>
    </source>
</evidence>
<protein>
    <submittedName>
        <fullName evidence="1">Uncharacterized protein</fullName>
    </submittedName>
</protein>
<proteinExistence type="predicted"/>
<accession>A0A1H4CU64</accession>
<dbReference type="Proteomes" id="UP000198638">
    <property type="component" value="Unassembled WGS sequence"/>
</dbReference>
<sequence length="43" mass="5021">MSLRKAVEHALHDVDDARRREIARTQSDKFRREYIVALLALAV</sequence>
<dbReference type="EMBL" id="FNRQ01000002">
    <property type="protein sequence ID" value="SEA63960.1"/>
    <property type="molecule type" value="Genomic_DNA"/>
</dbReference>
<keyword evidence="2" id="KW-1185">Reference proteome</keyword>
<organism evidence="1 2">
    <name type="scientific">Paraburkholderia sartisoli</name>
    <dbReference type="NCBI Taxonomy" id="83784"/>
    <lineage>
        <taxon>Bacteria</taxon>
        <taxon>Pseudomonadati</taxon>
        <taxon>Pseudomonadota</taxon>
        <taxon>Betaproteobacteria</taxon>
        <taxon>Burkholderiales</taxon>
        <taxon>Burkholderiaceae</taxon>
        <taxon>Paraburkholderia</taxon>
    </lineage>
</organism>
<dbReference type="RefSeq" id="WP_407670991.1">
    <property type="nucleotide sequence ID" value="NZ_FNRQ01000002.1"/>
</dbReference>
<gene>
    <name evidence="1" type="ORF">SAMN05192564_102494</name>
</gene>